<evidence type="ECO:0000313" key="5">
    <source>
        <dbReference type="Proteomes" id="UP000078532"/>
    </source>
</evidence>
<gene>
    <name evidence="4" type="ORF">A6M21_10655</name>
</gene>
<dbReference type="EMBL" id="LYVF01000164">
    <property type="protein sequence ID" value="OAT81334.1"/>
    <property type="molecule type" value="Genomic_DNA"/>
</dbReference>
<evidence type="ECO:0000256" key="1">
    <source>
        <dbReference type="ARBA" id="ARBA00022801"/>
    </source>
</evidence>
<dbReference type="OrthoDB" id="9789133at2"/>
<comment type="similarity">
    <text evidence="2">Belongs to the UPF0173 family.</text>
</comment>
<keyword evidence="5" id="KW-1185">Reference proteome</keyword>
<dbReference type="InterPro" id="IPR001279">
    <property type="entry name" value="Metallo-B-lactamas"/>
</dbReference>
<dbReference type="GO" id="GO:0016787">
    <property type="term" value="F:hydrolase activity"/>
    <property type="evidence" value="ECO:0007669"/>
    <property type="project" value="UniProtKB-UniRule"/>
</dbReference>
<comment type="caution">
    <text evidence="4">The sequence shown here is derived from an EMBL/GenBank/DDBJ whole genome shotgun (WGS) entry which is preliminary data.</text>
</comment>
<dbReference type="SUPFAM" id="SSF56281">
    <property type="entry name" value="Metallo-hydrolase/oxidoreductase"/>
    <property type="match status" value="1"/>
</dbReference>
<protein>
    <recommendedName>
        <fullName evidence="2">UPF0173 metal-dependent hydrolase A6M21_10655</fullName>
    </recommendedName>
</protein>
<dbReference type="AlphaFoldDB" id="A0A1B7LE43"/>
<dbReference type="InterPro" id="IPR022877">
    <property type="entry name" value="UPF0173"/>
</dbReference>
<accession>A0A1B7LE43</accession>
<dbReference type="PANTHER" id="PTHR43546:SF3">
    <property type="entry name" value="UPF0173 METAL-DEPENDENT HYDROLASE MJ1163"/>
    <property type="match status" value="1"/>
</dbReference>
<reference evidence="4 5" key="1">
    <citation type="submission" date="2016-04" db="EMBL/GenBank/DDBJ databases">
        <authorList>
            <person name="Evans L.H."/>
            <person name="Alamgir A."/>
            <person name="Owens N."/>
            <person name="Weber N.D."/>
            <person name="Virtaneva K."/>
            <person name="Barbian K."/>
            <person name="Babar A."/>
            <person name="Rosenke K."/>
        </authorList>
    </citation>
    <scope>NUCLEOTIDE SEQUENCE [LARGE SCALE GENOMIC DNA]</scope>
    <source>
        <strain evidence="4 5">LMa1</strain>
    </source>
</reference>
<dbReference type="NCBIfam" id="NF001911">
    <property type="entry name" value="PRK00685.1"/>
    <property type="match status" value="1"/>
</dbReference>
<dbReference type="Proteomes" id="UP000078532">
    <property type="component" value="Unassembled WGS sequence"/>
</dbReference>
<sequence length="228" mass="24481">MQVTFLGHAAFLLAGSKSVLIDPFITGNPVTVSKVQDLHPDLILVSHGHDDHLGDTVEIARQSGATVVSVFELANFCMRHGVGAHPMHIGGSHQFDGVRIKLTPAWHGSGLATGGTAEYLGTPCGFIITMDGHTVYHAGDTGLFGDMNLISRRQAIDLALLPIGDNFTMGPDDALEAVQLLQPHTVIPMHYNTWPLIAQDASRFKQDVEAKTTARVAILNPGESYELV</sequence>
<keyword evidence="1 2" id="KW-0378">Hydrolase</keyword>
<dbReference type="HAMAP" id="MF_00457">
    <property type="entry name" value="UPF0173"/>
    <property type="match status" value="1"/>
</dbReference>
<dbReference type="PANTHER" id="PTHR43546">
    <property type="entry name" value="UPF0173 METAL-DEPENDENT HYDROLASE MJ1163-RELATED"/>
    <property type="match status" value="1"/>
</dbReference>
<dbReference type="Pfam" id="PF12706">
    <property type="entry name" value="Lactamase_B_2"/>
    <property type="match status" value="1"/>
</dbReference>
<evidence type="ECO:0000256" key="2">
    <source>
        <dbReference type="HAMAP-Rule" id="MF_00457"/>
    </source>
</evidence>
<evidence type="ECO:0000259" key="3">
    <source>
        <dbReference type="SMART" id="SM00849"/>
    </source>
</evidence>
<name>A0A1B7LE43_9FIRM</name>
<dbReference type="STRING" id="1838280.A6M21_10655"/>
<dbReference type="InterPro" id="IPR036866">
    <property type="entry name" value="RibonucZ/Hydroxyglut_hydro"/>
</dbReference>
<dbReference type="Gene3D" id="3.60.15.10">
    <property type="entry name" value="Ribonuclease Z/Hydroxyacylglutathione hydrolase-like"/>
    <property type="match status" value="1"/>
</dbReference>
<dbReference type="SMART" id="SM00849">
    <property type="entry name" value="Lactamase_B"/>
    <property type="match status" value="1"/>
</dbReference>
<organism evidence="4 5">
    <name type="scientific">Desulfotomaculum copahuensis</name>
    <dbReference type="NCBI Taxonomy" id="1838280"/>
    <lineage>
        <taxon>Bacteria</taxon>
        <taxon>Bacillati</taxon>
        <taxon>Bacillota</taxon>
        <taxon>Clostridia</taxon>
        <taxon>Eubacteriales</taxon>
        <taxon>Desulfotomaculaceae</taxon>
        <taxon>Desulfotomaculum</taxon>
    </lineage>
</organism>
<feature type="domain" description="Metallo-beta-lactamase" evidence="3">
    <location>
        <begin position="7"/>
        <end position="190"/>
    </location>
</feature>
<dbReference type="RefSeq" id="WP_066668436.1">
    <property type="nucleotide sequence ID" value="NZ_LYVF01000164.1"/>
</dbReference>
<evidence type="ECO:0000313" key="4">
    <source>
        <dbReference type="EMBL" id="OAT81334.1"/>
    </source>
</evidence>
<proteinExistence type="inferred from homology"/>
<dbReference type="InterPro" id="IPR050114">
    <property type="entry name" value="UPF0173_UPF0282_UlaG_hydrolase"/>
</dbReference>